<gene>
    <name evidence="13" type="ORF">GTA08_BOTSDO11899</name>
</gene>
<dbReference type="Pfam" id="PF00005">
    <property type="entry name" value="ABC_tran"/>
    <property type="match status" value="2"/>
</dbReference>
<dbReference type="PANTHER" id="PTHR24223:SF415">
    <property type="entry name" value="FI20190P1"/>
    <property type="match status" value="1"/>
</dbReference>
<accession>A0A8H4J5Z8</accession>
<keyword evidence="7 10" id="KW-1133">Transmembrane helix</keyword>
<evidence type="ECO:0000256" key="6">
    <source>
        <dbReference type="ARBA" id="ARBA00022840"/>
    </source>
</evidence>
<dbReference type="GO" id="GO:0005524">
    <property type="term" value="F:ATP binding"/>
    <property type="evidence" value="ECO:0007669"/>
    <property type="project" value="UniProtKB-KW"/>
</dbReference>
<feature type="transmembrane region" description="Helical" evidence="10">
    <location>
        <begin position="343"/>
        <end position="365"/>
    </location>
</feature>
<evidence type="ECO:0000313" key="13">
    <source>
        <dbReference type="EMBL" id="KAF4312668.1"/>
    </source>
</evidence>
<feature type="domain" description="ABC transporter" evidence="11">
    <location>
        <begin position="716"/>
        <end position="945"/>
    </location>
</feature>
<evidence type="ECO:0000256" key="3">
    <source>
        <dbReference type="ARBA" id="ARBA00022692"/>
    </source>
</evidence>
<evidence type="ECO:0000256" key="8">
    <source>
        <dbReference type="ARBA" id="ARBA00023136"/>
    </source>
</evidence>
<feature type="transmembrane region" description="Helical" evidence="10">
    <location>
        <begin position="629"/>
        <end position="653"/>
    </location>
</feature>
<comment type="subcellular location">
    <subcellularLocation>
        <location evidence="1">Membrane</location>
        <topology evidence="1">Multi-pass membrane protein</topology>
    </subcellularLocation>
</comment>
<sequence>MIRGQCAEVDVRQAQETVNSTSQPDRPSKQSSRLGLDCVLGVGMWMRMRVRSWKKQSRFLSHGTVMTVPPDDVLPLAHWRTCAGACDRPWLASIVVSPTLDRGAVDRYLSVAPAVAAAVVLLLHCIWPLLKRRPQWSKRFAAEPRQHAHSTRKTWTHWTAFLFLLSSAGLAVSIASAILRPHSPFNALGVAPWAISALIVAIARPKSTPKLLLLLLLTVLLCRTAILVLTFLPSKAQKALAISETCISGLAVVSILGMPMRDPNMPTTGISPPYSSPTSELRSPEDNLSLWQFLTVSWMSPLIARGVKRQLNDGDVWFLPYEFQHARLHVLFRELKGSVVKRLFLANGLDLVITTCLGTLESAAIAPVLLQQLLLSIEAGDRKTAVIFATLILAVRLIAAQSAVINIWFCRRCYERSRGEMITMIYEKTLTRKSFGNPEGDKPKENGDDIVVTGNGADSDQSPIESPHRKGFMSHLRFQLKQIFSRKKSNAKNLPEEEKKQPASMGKILNLMRNDVYEVAQRFWEFSDIFTKPLRMIVAVVLIWKLLGWPCLFGITAVILAQALNAIYVRLLIRWERIRRAATDKRLHATSQFIEAIRHLRWYDWQDQWLEKIMDARQRELNIRVVTTIWQMLISTTNLLAGGLFPVCAFFAYTLLAGRPLSVDVAFPALQLFNMLAVSLRELPGLITTLLNASVAVGRINDFMAEPDKEEKYSELRGSDITFHDASFAWPGAKDTVLNELNLSFQGGLTVIVGKVGTGKTALLQAVLGELDKRSGDVVVPDEMIAYCSQSPWLQHMSIKENILFSSPYDETRYRQVLDTCALNPDLANFKHGDLSDLGENGIGLSGGQKARVALARAIYSPARTLLLDDPLAALDHNTAQSIANRLFRGPLVEGRTVLLVTHRVDLICHIADQIVEIRDNKAWIVDAEALTAELHGSDGAPDAPTESLEDGTAQEGDKIADSEPDKFIEEEGRKEGEVVASVYWEYIKAGKIRWWIALILIFILFRLLRLFNYWFLKAWGEAYEQSGEQSISFSLSGFFDHLPPPEVNVRPWLVWYLLIALALAAMYFLSDLALLIIIYTAGKRLYREVMWKVSRANFRFYDVTPVGRLMNRVTSDIGTLDGGISDQLQSVAWYFIGWVAAIVVIASVTPLFLICSLALTAWFVYIFMRFLPTSQSLRRLEMVSLSPLMSNFGVLLDGLTTIRAFRAQPRFQDRVVAVTDAFQKMDHFYWSLQAWLTYRFDALSAFSSFGLTLLALYEDLTPGLTAFMLTSASNFVVFTHSLCKQYGKLQMDFVSVERVVELLHLDEEPVGTLEPPASWPAYGDDIVFDKVTIRYAPHLEPSLQDISLRIPGRSTVAIVGRTGSGKSTLALTLLRTVLPDAGGSVRVGAVDIATVDVHAWRQRITFVAQDPVLFPGSLRENLDPVAQHGDDECAAVLRRVLGEGWALASRIDGGGKNLSQGQRQLVGLGRAILRRSPIIVLDEATASIDKETAMAIQEVLRDELRESTVITIAHRVEAVRGADFCVVLDGGRVVASGRPDEVML</sequence>
<evidence type="ECO:0000256" key="4">
    <source>
        <dbReference type="ARBA" id="ARBA00022737"/>
    </source>
</evidence>
<feature type="domain" description="ABC transmembrane type-1" evidence="12">
    <location>
        <begin position="504"/>
        <end position="692"/>
    </location>
</feature>
<feature type="transmembrane region" description="Helical" evidence="10">
    <location>
        <begin position="155"/>
        <end position="179"/>
    </location>
</feature>
<keyword evidence="8 10" id="KW-0472">Membrane</keyword>
<dbReference type="FunFam" id="1.20.1560.10:FF:000013">
    <property type="entry name" value="ABC transporter C family member 2"/>
    <property type="match status" value="1"/>
</dbReference>
<dbReference type="Gene3D" id="1.20.1560.10">
    <property type="entry name" value="ABC transporter type 1, transmembrane domain"/>
    <property type="match status" value="2"/>
</dbReference>
<dbReference type="InterPro" id="IPR050173">
    <property type="entry name" value="ABC_transporter_C-like"/>
</dbReference>
<dbReference type="Gene3D" id="3.40.50.300">
    <property type="entry name" value="P-loop containing nucleotide triphosphate hydrolases"/>
    <property type="match status" value="2"/>
</dbReference>
<feature type="domain" description="ABC transmembrane type-1" evidence="12">
    <location>
        <begin position="997"/>
        <end position="1296"/>
    </location>
</feature>
<dbReference type="EMBL" id="WWBZ02000002">
    <property type="protein sequence ID" value="KAF4312668.1"/>
    <property type="molecule type" value="Genomic_DNA"/>
</dbReference>
<keyword evidence="6" id="KW-0067">ATP-binding</keyword>
<keyword evidence="5" id="KW-0547">Nucleotide-binding</keyword>
<feature type="transmembrane region" description="Helical" evidence="10">
    <location>
        <begin position="1136"/>
        <end position="1169"/>
    </location>
</feature>
<dbReference type="CDD" id="cd03244">
    <property type="entry name" value="ABCC_MRP_domain2"/>
    <property type="match status" value="1"/>
</dbReference>
<evidence type="ECO:0000256" key="1">
    <source>
        <dbReference type="ARBA" id="ARBA00004141"/>
    </source>
</evidence>
<dbReference type="InterPro" id="IPR017871">
    <property type="entry name" value="ABC_transporter-like_CS"/>
</dbReference>
<keyword evidence="3 10" id="KW-0812">Transmembrane</keyword>
<dbReference type="PROSITE" id="PS50929">
    <property type="entry name" value="ABC_TM1F"/>
    <property type="match status" value="2"/>
</dbReference>
<dbReference type="GO" id="GO:0016020">
    <property type="term" value="C:membrane"/>
    <property type="evidence" value="ECO:0007669"/>
    <property type="project" value="UniProtKB-SubCell"/>
</dbReference>
<reference evidence="13" key="1">
    <citation type="submission" date="2020-04" db="EMBL/GenBank/DDBJ databases">
        <title>Genome Assembly and Annotation of Botryosphaeria dothidea sdau 11-99, a Latent Pathogen of Apple Fruit Ring Rot in China.</title>
        <authorList>
            <person name="Yu C."/>
            <person name="Diao Y."/>
            <person name="Lu Q."/>
            <person name="Zhao J."/>
            <person name="Cui S."/>
            <person name="Peng C."/>
            <person name="He B."/>
            <person name="Liu H."/>
        </authorList>
    </citation>
    <scope>NUCLEOTIDE SEQUENCE [LARGE SCALE GENOMIC DNA]</scope>
    <source>
        <strain evidence="13">Sdau11-99</strain>
    </source>
</reference>
<dbReference type="PANTHER" id="PTHR24223">
    <property type="entry name" value="ATP-BINDING CASSETTE SUB-FAMILY C"/>
    <property type="match status" value="1"/>
</dbReference>
<organism evidence="13 14">
    <name type="scientific">Botryosphaeria dothidea</name>
    <dbReference type="NCBI Taxonomy" id="55169"/>
    <lineage>
        <taxon>Eukaryota</taxon>
        <taxon>Fungi</taxon>
        <taxon>Dikarya</taxon>
        <taxon>Ascomycota</taxon>
        <taxon>Pezizomycotina</taxon>
        <taxon>Dothideomycetes</taxon>
        <taxon>Dothideomycetes incertae sedis</taxon>
        <taxon>Botryosphaeriales</taxon>
        <taxon>Botryosphaeriaceae</taxon>
        <taxon>Botryosphaeria</taxon>
    </lineage>
</organism>
<dbReference type="GO" id="GO:0140359">
    <property type="term" value="F:ABC-type transporter activity"/>
    <property type="evidence" value="ECO:0007669"/>
    <property type="project" value="InterPro"/>
</dbReference>
<dbReference type="SMART" id="SM00382">
    <property type="entry name" value="AAA"/>
    <property type="match status" value="2"/>
</dbReference>
<keyword evidence="4" id="KW-0677">Repeat</keyword>
<evidence type="ECO:0000313" key="14">
    <source>
        <dbReference type="Proteomes" id="UP000572817"/>
    </source>
</evidence>
<dbReference type="FunFam" id="3.40.50.300:FF:001577">
    <property type="entry name" value="ABC bile acid transporter"/>
    <property type="match status" value="1"/>
</dbReference>
<dbReference type="CDD" id="cd18604">
    <property type="entry name" value="ABC_6TM_VMR1_D2_like"/>
    <property type="match status" value="1"/>
</dbReference>
<dbReference type="CDD" id="cd18596">
    <property type="entry name" value="ABC_6TM_VMR1_D1_like"/>
    <property type="match status" value="1"/>
</dbReference>
<dbReference type="Pfam" id="PF00664">
    <property type="entry name" value="ABC_membrane"/>
    <property type="match status" value="2"/>
</dbReference>
<dbReference type="PROSITE" id="PS00211">
    <property type="entry name" value="ABC_TRANSPORTER_1"/>
    <property type="match status" value="2"/>
</dbReference>
<dbReference type="Proteomes" id="UP000572817">
    <property type="component" value="Unassembled WGS sequence"/>
</dbReference>
<dbReference type="InterPro" id="IPR011527">
    <property type="entry name" value="ABC1_TM_dom"/>
</dbReference>
<feature type="transmembrane region" description="Helical" evidence="10">
    <location>
        <begin position="385"/>
        <end position="409"/>
    </location>
</feature>
<protein>
    <submittedName>
        <fullName evidence="13">ABC transporter protein</fullName>
    </submittedName>
</protein>
<feature type="region of interest" description="Disordered" evidence="9">
    <location>
        <begin position="435"/>
        <end position="467"/>
    </location>
</feature>
<name>A0A8H4J5Z8_9PEZI</name>
<dbReference type="SUPFAM" id="SSF90123">
    <property type="entry name" value="ABC transporter transmembrane region"/>
    <property type="match status" value="2"/>
</dbReference>
<dbReference type="InterPro" id="IPR003593">
    <property type="entry name" value="AAA+_ATPase"/>
</dbReference>
<evidence type="ECO:0000259" key="12">
    <source>
        <dbReference type="PROSITE" id="PS50929"/>
    </source>
</evidence>
<proteinExistence type="predicted"/>
<comment type="caution">
    <text evidence="13">The sequence shown here is derived from an EMBL/GenBank/DDBJ whole genome shotgun (WGS) entry which is preliminary data.</text>
</comment>
<feature type="region of interest" description="Disordered" evidence="9">
    <location>
        <begin position="936"/>
        <end position="963"/>
    </location>
</feature>
<evidence type="ECO:0000259" key="11">
    <source>
        <dbReference type="PROSITE" id="PS50893"/>
    </source>
</evidence>
<evidence type="ECO:0000256" key="7">
    <source>
        <dbReference type="ARBA" id="ARBA00022989"/>
    </source>
</evidence>
<keyword evidence="14" id="KW-1185">Reference proteome</keyword>
<dbReference type="InterPro" id="IPR027417">
    <property type="entry name" value="P-loop_NTPase"/>
</dbReference>
<evidence type="ECO:0000256" key="2">
    <source>
        <dbReference type="ARBA" id="ARBA00022448"/>
    </source>
</evidence>
<feature type="transmembrane region" description="Helical" evidence="10">
    <location>
        <begin position="108"/>
        <end position="130"/>
    </location>
</feature>
<evidence type="ECO:0000256" key="5">
    <source>
        <dbReference type="ARBA" id="ARBA00022741"/>
    </source>
</evidence>
<dbReference type="GO" id="GO:0016887">
    <property type="term" value="F:ATP hydrolysis activity"/>
    <property type="evidence" value="ECO:0007669"/>
    <property type="project" value="InterPro"/>
</dbReference>
<feature type="transmembrane region" description="Helical" evidence="10">
    <location>
        <begin position="185"/>
        <end position="204"/>
    </location>
</feature>
<dbReference type="SUPFAM" id="SSF52540">
    <property type="entry name" value="P-loop containing nucleoside triphosphate hydrolases"/>
    <property type="match status" value="2"/>
</dbReference>
<dbReference type="GO" id="GO:0005737">
    <property type="term" value="C:cytoplasm"/>
    <property type="evidence" value="ECO:0007669"/>
    <property type="project" value="UniProtKB-ARBA"/>
</dbReference>
<feature type="transmembrane region" description="Helical" evidence="10">
    <location>
        <begin position="211"/>
        <end position="233"/>
    </location>
</feature>
<keyword evidence="2" id="KW-0813">Transport</keyword>
<evidence type="ECO:0000256" key="9">
    <source>
        <dbReference type="SAM" id="MobiDB-lite"/>
    </source>
</evidence>
<feature type="transmembrane region" description="Helical" evidence="10">
    <location>
        <begin position="995"/>
        <end position="1017"/>
    </location>
</feature>
<dbReference type="InterPro" id="IPR003439">
    <property type="entry name" value="ABC_transporter-like_ATP-bd"/>
</dbReference>
<feature type="transmembrane region" description="Helical" evidence="10">
    <location>
        <begin position="1054"/>
        <end position="1083"/>
    </location>
</feature>
<evidence type="ECO:0000256" key="10">
    <source>
        <dbReference type="SAM" id="Phobius"/>
    </source>
</evidence>
<dbReference type="InterPro" id="IPR036640">
    <property type="entry name" value="ABC1_TM_sf"/>
</dbReference>
<dbReference type="CDD" id="cd03250">
    <property type="entry name" value="ABCC_MRP_domain1"/>
    <property type="match status" value="1"/>
</dbReference>
<dbReference type="OrthoDB" id="6500128at2759"/>
<dbReference type="PROSITE" id="PS50893">
    <property type="entry name" value="ABC_TRANSPORTER_2"/>
    <property type="match status" value="2"/>
</dbReference>
<feature type="domain" description="ABC transporter" evidence="11">
    <location>
        <begin position="1327"/>
        <end position="1545"/>
    </location>
</feature>